<dbReference type="EMBL" id="MU004231">
    <property type="protein sequence ID" value="KAF2672647.1"/>
    <property type="molecule type" value="Genomic_DNA"/>
</dbReference>
<evidence type="ECO:0000313" key="1">
    <source>
        <dbReference type="EMBL" id="KAF2672647.1"/>
    </source>
</evidence>
<accession>A0A6A6UMI0</accession>
<proteinExistence type="predicted"/>
<reference evidence="1" key="1">
    <citation type="journal article" date="2020" name="Stud. Mycol.">
        <title>101 Dothideomycetes genomes: a test case for predicting lifestyles and emergence of pathogens.</title>
        <authorList>
            <person name="Haridas S."/>
            <person name="Albert R."/>
            <person name="Binder M."/>
            <person name="Bloem J."/>
            <person name="Labutti K."/>
            <person name="Salamov A."/>
            <person name="Andreopoulos B."/>
            <person name="Baker S."/>
            <person name="Barry K."/>
            <person name="Bills G."/>
            <person name="Bluhm B."/>
            <person name="Cannon C."/>
            <person name="Castanera R."/>
            <person name="Culley D."/>
            <person name="Daum C."/>
            <person name="Ezra D."/>
            <person name="Gonzalez J."/>
            <person name="Henrissat B."/>
            <person name="Kuo A."/>
            <person name="Liang C."/>
            <person name="Lipzen A."/>
            <person name="Lutzoni F."/>
            <person name="Magnuson J."/>
            <person name="Mondo S."/>
            <person name="Nolan M."/>
            <person name="Ohm R."/>
            <person name="Pangilinan J."/>
            <person name="Park H.-J."/>
            <person name="Ramirez L."/>
            <person name="Alfaro M."/>
            <person name="Sun H."/>
            <person name="Tritt A."/>
            <person name="Yoshinaga Y."/>
            <person name="Zwiers L.-H."/>
            <person name="Turgeon B."/>
            <person name="Goodwin S."/>
            <person name="Spatafora J."/>
            <person name="Crous P."/>
            <person name="Grigoriev I."/>
        </authorList>
    </citation>
    <scope>NUCLEOTIDE SEQUENCE</scope>
    <source>
        <strain evidence="1">CBS 115976</strain>
    </source>
</reference>
<evidence type="ECO:0000313" key="2">
    <source>
        <dbReference type="Proteomes" id="UP000799302"/>
    </source>
</evidence>
<dbReference type="OrthoDB" id="62952at2759"/>
<organism evidence="1 2">
    <name type="scientific">Microthyrium microscopicum</name>
    <dbReference type="NCBI Taxonomy" id="703497"/>
    <lineage>
        <taxon>Eukaryota</taxon>
        <taxon>Fungi</taxon>
        <taxon>Dikarya</taxon>
        <taxon>Ascomycota</taxon>
        <taxon>Pezizomycotina</taxon>
        <taxon>Dothideomycetes</taxon>
        <taxon>Dothideomycetes incertae sedis</taxon>
        <taxon>Microthyriales</taxon>
        <taxon>Microthyriaceae</taxon>
        <taxon>Microthyrium</taxon>
    </lineage>
</organism>
<dbReference type="AlphaFoldDB" id="A0A6A6UMI0"/>
<gene>
    <name evidence="1" type="ORF">BT63DRAFT_420867</name>
</gene>
<protein>
    <submittedName>
        <fullName evidence="1">Uncharacterized protein</fullName>
    </submittedName>
</protein>
<sequence length="275" mass="31352">MERDNEVEGATSEDVIMSGVDPVYDYNLTADKAKDEIANCRLMSLPFELRKEIWKLCLSNGNNPISWPDNKKTGNQLGTALLRTNKTIYADAVSILYSDNIPLFIHPSDANMFLYANNIKASKRVESMMVKIKDRDLPLWTGYFNSTVRHRSLQWDYPELKDLYIVLRSSPHLSQIAPDLLQAYNRWKVSSSLHNLCGSLVNIIDRKVCVKVIFMRLATPHETEQLFEACPETFNPYPRDAPGPRLRSKWIDIMGAQVALDGTADSHPWETANVF</sequence>
<name>A0A6A6UMI0_9PEZI</name>
<dbReference type="Proteomes" id="UP000799302">
    <property type="component" value="Unassembled WGS sequence"/>
</dbReference>
<keyword evidence="2" id="KW-1185">Reference proteome</keyword>